<name>A0A918KSQ6_9PROT</name>
<dbReference type="EMBL" id="BMYV01000003">
    <property type="protein sequence ID" value="GGX74619.1"/>
    <property type="molecule type" value="Genomic_DNA"/>
</dbReference>
<dbReference type="Proteomes" id="UP000600865">
    <property type="component" value="Unassembled WGS sequence"/>
</dbReference>
<proteinExistence type="predicted"/>
<reference evidence="2 3" key="1">
    <citation type="journal article" date="2014" name="Int. J. Syst. Evol. Microbiol.">
        <title>Complete genome sequence of Corynebacterium casei LMG S-19264T (=DSM 44701T), isolated from a smear-ripened cheese.</title>
        <authorList>
            <consortium name="US DOE Joint Genome Institute (JGI-PGF)"/>
            <person name="Walter F."/>
            <person name="Albersmeier A."/>
            <person name="Kalinowski J."/>
            <person name="Ruckert C."/>
        </authorList>
    </citation>
    <scope>NUCLEOTIDE SEQUENCE [LARGE SCALE GENOMIC DNA]</scope>
    <source>
        <strain evidence="2 3">KCTC 23968</strain>
    </source>
</reference>
<organism evidence="2 3">
    <name type="scientific">Litorimonas cladophorae</name>
    <dbReference type="NCBI Taxonomy" id="1220491"/>
    <lineage>
        <taxon>Bacteria</taxon>
        <taxon>Pseudomonadati</taxon>
        <taxon>Pseudomonadota</taxon>
        <taxon>Alphaproteobacteria</taxon>
        <taxon>Maricaulales</taxon>
        <taxon>Robiginitomaculaceae</taxon>
    </lineage>
</organism>
<evidence type="ECO:0000313" key="2">
    <source>
        <dbReference type="EMBL" id="GGX74619.1"/>
    </source>
</evidence>
<accession>A0A918KSQ6</accession>
<feature type="compositionally biased region" description="Polar residues" evidence="1">
    <location>
        <begin position="52"/>
        <end position="68"/>
    </location>
</feature>
<gene>
    <name evidence="2" type="ORF">GCM10011309_25980</name>
</gene>
<keyword evidence="3" id="KW-1185">Reference proteome</keyword>
<feature type="region of interest" description="Disordered" evidence="1">
    <location>
        <begin position="21"/>
        <end position="68"/>
    </location>
</feature>
<comment type="caution">
    <text evidence="2">The sequence shown here is derived from an EMBL/GenBank/DDBJ whole genome shotgun (WGS) entry which is preliminary data.</text>
</comment>
<protein>
    <submittedName>
        <fullName evidence="2">Uncharacterized protein</fullName>
    </submittedName>
</protein>
<evidence type="ECO:0000313" key="3">
    <source>
        <dbReference type="Proteomes" id="UP000600865"/>
    </source>
</evidence>
<evidence type="ECO:0000256" key="1">
    <source>
        <dbReference type="SAM" id="MobiDB-lite"/>
    </source>
</evidence>
<dbReference type="AlphaFoldDB" id="A0A918KSQ6"/>
<sequence>MLFYAKISNAAAVFEEAASHKPRSWHTWNQRSALTPKAPAPPDVSPPDAQTHRPSNQKMSSTCPMSERTSLKIGVKGGGGDAIFEIFYKPLKLGIICPANVMHKQGKTFKAQPRFVSNPVSNPVITRPVLMIQK</sequence>